<evidence type="ECO:0000259" key="11">
    <source>
        <dbReference type="SMART" id="SM00043"/>
    </source>
</evidence>
<dbReference type="InterPro" id="IPR027214">
    <property type="entry name" value="Cystatin"/>
</dbReference>
<keyword evidence="3" id="KW-0964">Secreted</keyword>
<dbReference type="CDD" id="cd00042">
    <property type="entry name" value="CY"/>
    <property type="match status" value="1"/>
</dbReference>
<evidence type="ECO:0000256" key="5">
    <source>
        <dbReference type="ARBA" id="ARBA00022704"/>
    </source>
</evidence>
<evidence type="ECO:0000256" key="10">
    <source>
        <dbReference type="RuleBase" id="RU362130"/>
    </source>
</evidence>
<reference evidence="12" key="1">
    <citation type="journal article" date="2023" name="GigaByte">
        <title>Genome assembly of the bearded iris, Iris pallida Lam.</title>
        <authorList>
            <person name="Bruccoleri R.E."/>
            <person name="Oakeley E.J."/>
            <person name="Faust A.M.E."/>
            <person name="Altorfer M."/>
            <person name="Dessus-Babus S."/>
            <person name="Burckhardt D."/>
            <person name="Oertli M."/>
            <person name="Naumann U."/>
            <person name="Petersen F."/>
            <person name="Wong J."/>
        </authorList>
    </citation>
    <scope>NUCLEOTIDE SEQUENCE</scope>
    <source>
        <strain evidence="12">GSM-AAB239-AS_SAM_17_03QT</strain>
    </source>
</reference>
<keyword evidence="5 10" id="KW-0789">Thiol protease inhibitor</keyword>
<evidence type="ECO:0000256" key="2">
    <source>
        <dbReference type="ARBA" id="ARBA00007233"/>
    </source>
</evidence>
<keyword evidence="4 10" id="KW-0646">Protease inhibitor</keyword>
<feature type="chain" id="PRO_5043092302" description="Cysteine proteinase inhibitor" evidence="10">
    <location>
        <begin position="27"/>
        <end position="246"/>
    </location>
</feature>
<comment type="caution">
    <text evidence="12">The sequence shown here is derived from an EMBL/GenBank/DDBJ whole genome shotgun (WGS) entry which is preliminary data.</text>
</comment>
<dbReference type="AlphaFoldDB" id="A0AAX6FQE9"/>
<evidence type="ECO:0000313" key="12">
    <source>
        <dbReference type="EMBL" id="KAJ6818540.1"/>
    </source>
</evidence>
<comment type="similarity">
    <text evidence="2 10">Belongs to the cystatin family. Phytocystatin subfamily.</text>
</comment>
<keyword evidence="7" id="KW-0677">Repeat</keyword>
<feature type="domain" description="Cystatin" evidence="11">
    <location>
        <begin position="45"/>
        <end position="135"/>
    </location>
</feature>
<dbReference type="GO" id="GO:0009414">
    <property type="term" value="P:response to water deprivation"/>
    <property type="evidence" value="ECO:0007669"/>
    <property type="project" value="UniProtKB-ARBA"/>
</dbReference>
<dbReference type="Proteomes" id="UP001140949">
    <property type="component" value="Unassembled WGS sequence"/>
</dbReference>
<dbReference type="InterPro" id="IPR018073">
    <property type="entry name" value="Prot_inh_cystat_CS"/>
</dbReference>
<sequence>MSSSSCFLQLLLLLLFLCTSSSSVSADTFHHHQFDEGEEELNPMATLGGVRDSKGAENSLEAEELARFAVDEHNKKENALLEFVRVVKAKEQVVSGTLHHLTLEVVDAGKKKLVEAKVWVKPWLNFKELQEFKQIGESTSNVTHTDLGAKQGDHAPGWRTVPAHDPVVKDAAEHAVKTIQQRSNSLAPYELSEILSARGEVTDKTAKLDLLLKLKRGGKEEKYKVEVHKDDEGTFNLKQMEQEHRD</sequence>
<dbReference type="InterPro" id="IPR000010">
    <property type="entry name" value="Cystatin_dom"/>
</dbReference>
<organism evidence="12 13">
    <name type="scientific">Iris pallida</name>
    <name type="common">Sweet iris</name>
    <dbReference type="NCBI Taxonomy" id="29817"/>
    <lineage>
        <taxon>Eukaryota</taxon>
        <taxon>Viridiplantae</taxon>
        <taxon>Streptophyta</taxon>
        <taxon>Embryophyta</taxon>
        <taxon>Tracheophyta</taxon>
        <taxon>Spermatophyta</taxon>
        <taxon>Magnoliopsida</taxon>
        <taxon>Liliopsida</taxon>
        <taxon>Asparagales</taxon>
        <taxon>Iridaceae</taxon>
        <taxon>Iridoideae</taxon>
        <taxon>Irideae</taxon>
        <taxon>Iris</taxon>
    </lineage>
</organism>
<evidence type="ECO:0000256" key="1">
    <source>
        <dbReference type="ARBA" id="ARBA00004613"/>
    </source>
</evidence>
<dbReference type="Gene3D" id="3.10.450.10">
    <property type="match status" value="2"/>
</dbReference>
<name>A0AAX6FQE9_IRIPA</name>
<dbReference type="EMBL" id="JANAVB010027195">
    <property type="protein sequence ID" value="KAJ6818540.1"/>
    <property type="molecule type" value="Genomic_DNA"/>
</dbReference>
<evidence type="ECO:0000313" key="13">
    <source>
        <dbReference type="Proteomes" id="UP001140949"/>
    </source>
</evidence>
<dbReference type="GO" id="GO:0009409">
    <property type="term" value="P:response to cold"/>
    <property type="evidence" value="ECO:0007669"/>
    <property type="project" value="UniProtKB-ARBA"/>
</dbReference>
<evidence type="ECO:0000256" key="9">
    <source>
        <dbReference type="ARBA" id="ARBA00037320"/>
    </source>
</evidence>
<reference evidence="12" key="2">
    <citation type="submission" date="2023-04" db="EMBL/GenBank/DDBJ databases">
        <authorList>
            <person name="Bruccoleri R.E."/>
            <person name="Oakeley E.J."/>
            <person name="Faust A.-M."/>
            <person name="Dessus-Babus S."/>
            <person name="Altorfer M."/>
            <person name="Burckhardt D."/>
            <person name="Oertli M."/>
            <person name="Naumann U."/>
            <person name="Petersen F."/>
            <person name="Wong J."/>
        </authorList>
    </citation>
    <scope>NUCLEOTIDE SEQUENCE</scope>
    <source>
        <strain evidence="12">GSM-AAB239-AS_SAM_17_03QT</strain>
        <tissue evidence="12">Leaf</tissue>
    </source>
</reference>
<evidence type="ECO:0000256" key="8">
    <source>
        <dbReference type="ARBA" id="ARBA00022821"/>
    </source>
</evidence>
<evidence type="ECO:0000256" key="3">
    <source>
        <dbReference type="ARBA" id="ARBA00022525"/>
    </source>
</evidence>
<feature type="signal peptide" evidence="10">
    <location>
        <begin position="1"/>
        <end position="26"/>
    </location>
</feature>
<dbReference type="FunFam" id="3.10.450.10:FF:000013">
    <property type="entry name" value="Cysteine proteinase inhibitor"/>
    <property type="match status" value="1"/>
</dbReference>
<dbReference type="FunFam" id="3.10.450.10:FF:000011">
    <property type="entry name" value="Cysteine proteinase inhibitor"/>
    <property type="match status" value="1"/>
</dbReference>
<dbReference type="PANTHER" id="PTHR11413:SF103">
    <property type="entry name" value="CYSTEINE PROTEINASE INHIBITOR 12"/>
    <property type="match status" value="1"/>
</dbReference>
<keyword evidence="13" id="KW-1185">Reference proteome</keyword>
<accession>A0AAX6FQE9</accession>
<keyword evidence="6 10" id="KW-0732">Signal</keyword>
<dbReference type="GO" id="GO:0005576">
    <property type="term" value="C:extracellular region"/>
    <property type="evidence" value="ECO:0007669"/>
    <property type="project" value="UniProtKB-SubCell"/>
</dbReference>
<dbReference type="GO" id="GO:0006952">
    <property type="term" value="P:defense response"/>
    <property type="evidence" value="ECO:0007669"/>
    <property type="project" value="UniProtKB-KW"/>
</dbReference>
<proteinExistence type="inferred from homology"/>
<dbReference type="SMART" id="SM00043">
    <property type="entry name" value="CY"/>
    <property type="match status" value="1"/>
</dbReference>
<dbReference type="PANTHER" id="PTHR11413">
    <property type="entry name" value="CYSTATIN FAMILY MEMBER"/>
    <property type="match status" value="1"/>
</dbReference>
<gene>
    <name evidence="12" type="ORF">M6B38_406390</name>
</gene>
<evidence type="ECO:0000256" key="4">
    <source>
        <dbReference type="ARBA" id="ARBA00022690"/>
    </source>
</evidence>
<dbReference type="InterPro" id="IPR046350">
    <property type="entry name" value="Cystatin_sf"/>
</dbReference>
<dbReference type="SUPFAM" id="SSF54403">
    <property type="entry name" value="Cystatin/monellin"/>
    <property type="match status" value="2"/>
</dbReference>
<comment type="function">
    <text evidence="9">Specific inhibitor of cysteine proteinases. Probably involved in the regulation of endogenous processes and in defense against pests and pathogens.</text>
</comment>
<dbReference type="PROSITE" id="PS00287">
    <property type="entry name" value="CYSTATIN"/>
    <property type="match status" value="1"/>
</dbReference>
<dbReference type="GO" id="GO:0004869">
    <property type="term" value="F:cysteine-type endopeptidase inhibitor activity"/>
    <property type="evidence" value="ECO:0007669"/>
    <property type="project" value="UniProtKB-KW"/>
</dbReference>
<dbReference type="Pfam" id="PF16845">
    <property type="entry name" value="SQAPI"/>
    <property type="match status" value="1"/>
</dbReference>
<evidence type="ECO:0000256" key="6">
    <source>
        <dbReference type="ARBA" id="ARBA00022729"/>
    </source>
</evidence>
<comment type="subcellular location">
    <subcellularLocation>
        <location evidence="1">Secreted</location>
    </subcellularLocation>
</comment>
<keyword evidence="8" id="KW-0611">Plant defense</keyword>
<protein>
    <recommendedName>
        <fullName evidence="10">Cysteine proteinase inhibitor</fullName>
    </recommendedName>
</protein>
<evidence type="ECO:0000256" key="7">
    <source>
        <dbReference type="ARBA" id="ARBA00022737"/>
    </source>
</evidence>
<dbReference type="GO" id="GO:0006972">
    <property type="term" value="P:hyperosmotic response"/>
    <property type="evidence" value="ECO:0007669"/>
    <property type="project" value="UniProtKB-ARBA"/>
</dbReference>